<comment type="similarity">
    <text evidence="5">Belongs to the SAT4 family.</text>
</comment>
<name>A0ABR3WP26_9PEZI</name>
<keyword evidence="2 7" id="KW-0812">Transmembrane</keyword>
<dbReference type="Pfam" id="PF20684">
    <property type="entry name" value="Fung_rhodopsin"/>
    <property type="match status" value="1"/>
</dbReference>
<feature type="transmembrane region" description="Helical" evidence="7">
    <location>
        <begin position="6"/>
        <end position="26"/>
    </location>
</feature>
<dbReference type="InterPro" id="IPR049326">
    <property type="entry name" value="Rhodopsin_dom_fungi"/>
</dbReference>
<evidence type="ECO:0000256" key="1">
    <source>
        <dbReference type="ARBA" id="ARBA00004141"/>
    </source>
</evidence>
<feature type="compositionally biased region" description="Basic and acidic residues" evidence="6">
    <location>
        <begin position="371"/>
        <end position="380"/>
    </location>
</feature>
<evidence type="ECO:0000259" key="8">
    <source>
        <dbReference type="Pfam" id="PF20684"/>
    </source>
</evidence>
<accession>A0ABR3WP26</accession>
<evidence type="ECO:0000256" key="4">
    <source>
        <dbReference type="ARBA" id="ARBA00023136"/>
    </source>
</evidence>
<feature type="region of interest" description="Disordered" evidence="6">
    <location>
        <begin position="285"/>
        <end position="315"/>
    </location>
</feature>
<feature type="compositionally biased region" description="Polar residues" evidence="6">
    <location>
        <begin position="285"/>
        <end position="298"/>
    </location>
</feature>
<feature type="transmembrane region" description="Helical" evidence="7">
    <location>
        <begin position="139"/>
        <end position="160"/>
    </location>
</feature>
<evidence type="ECO:0000256" key="5">
    <source>
        <dbReference type="ARBA" id="ARBA00038359"/>
    </source>
</evidence>
<comment type="subcellular location">
    <subcellularLocation>
        <location evidence="1">Membrane</location>
        <topology evidence="1">Multi-pass membrane protein</topology>
    </subcellularLocation>
</comment>
<evidence type="ECO:0000313" key="9">
    <source>
        <dbReference type="EMBL" id="KAL1865420.1"/>
    </source>
</evidence>
<dbReference type="InterPro" id="IPR052337">
    <property type="entry name" value="SAT4-like"/>
</dbReference>
<feature type="transmembrane region" description="Helical" evidence="7">
    <location>
        <begin position="99"/>
        <end position="119"/>
    </location>
</feature>
<keyword evidence="10" id="KW-1185">Reference proteome</keyword>
<evidence type="ECO:0000256" key="3">
    <source>
        <dbReference type="ARBA" id="ARBA00022989"/>
    </source>
</evidence>
<protein>
    <recommendedName>
        <fullName evidence="8">Rhodopsin domain-containing protein</fullName>
    </recommendedName>
</protein>
<comment type="caution">
    <text evidence="9">The sequence shown here is derived from an EMBL/GenBank/DDBJ whole genome shotgun (WGS) entry which is preliminary data.</text>
</comment>
<reference evidence="9 10" key="1">
    <citation type="journal article" date="2024" name="Commun. Biol.">
        <title>Comparative genomic analysis of thermophilic fungi reveals convergent evolutionary adaptations and gene losses.</title>
        <authorList>
            <person name="Steindorff A.S."/>
            <person name="Aguilar-Pontes M.V."/>
            <person name="Robinson A.J."/>
            <person name="Andreopoulos B."/>
            <person name="LaButti K."/>
            <person name="Kuo A."/>
            <person name="Mondo S."/>
            <person name="Riley R."/>
            <person name="Otillar R."/>
            <person name="Haridas S."/>
            <person name="Lipzen A."/>
            <person name="Grimwood J."/>
            <person name="Schmutz J."/>
            <person name="Clum A."/>
            <person name="Reid I.D."/>
            <person name="Moisan M.C."/>
            <person name="Butler G."/>
            <person name="Nguyen T.T.M."/>
            <person name="Dewar K."/>
            <person name="Conant G."/>
            <person name="Drula E."/>
            <person name="Henrissat B."/>
            <person name="Hansel C."/>
            <person name="Singer S."/>
            <person name="Hutchinson M.I."/>
            <person name="de Vries R.P."/>
            <person name="Natvig D.O."/>
            <person name="Powell A.J."/>
            <person name="Tsang A."/>
            <person name="Grigoriev I.V."/>
        </authorList>
    </citation>
    <scope>NUCLEOTIDE SEQUENCE [LARGE SCALE GENOMIC DNA]</scope>
    <source>
        <strain evidence="9 10">ATCC 24622</strain>
    </source>
</reference>
<evidence type="ECO:0000256" key="7">
    <source>
        <dbReference type="SAM" id="Phobius"/>
    </source>
</evidence>
<organism evidence="9 10">
    <name type="scientific">Phialemonium thermophilum</name>
    <dbReference type="NCBI Taxonomy" id="223376"/>
    <lineage>
        <taxon>Eukaryota</taxon>
        <taxon>Fungi</taxon>
        <taxon>Dikarya</taxon>
        <taxon>Ascomycota</taxon>
        <taxon>Pezizomycotina</taxon>
        <taxon>Sordariomycetes</taxon>
        <taxon>Sordariomycetidae</taxon>
        <taxon>Cephalothecales</taxon>
        <taxon>Cephalothecaceae</taxon>
        <taxon>Phialemonium</taxon>
    </lineage>
</organism>
<feature type="transmembrane region" description="Helical" evidence="7">
    <location>
        <begin position="42"/>
        <end position="66"/>
    </location>
</feature>
<feature type="region of interest" description="Disordered" evidence="6">
    <location>
        <begin position="332"/>
        <end position="380"/>
    </location>
</feature>
<proteinExistence type="inferred from homology"/>
<feature type="domain" description="Rhodopsin" evidence="8">
    <location>
        <begin position="35"/>
        <end position="272"/>
    </location>
</feature>
<evidence type="ECO:0000256" key="2">
    <source>
        <dbReference type="ARBA" id="ARBA00022692"/>
    </source>
</evidence>
<dbReference type="PANTHER" id="PTHR33048">
    <property type="entry name" value="PTH11-LIKE INTEGRAL MEMBRANE PROTEIN (AFU_ORTHOLOGUE AFUA_5G11245)"/>
    <property type="match status" value="1"/>
</dbReference>
<dbReference type="PANTHER" id="PTHR33048:SF2">
    <property type="entry name" value="SRPK"/>
    <property type="match status" value="1"/>
</dbReference>
<keyword evidence="4 7" id="KW-0472">Membrane</keyword>
<dbReference type="Proteomes" id="UP001586593">
    <property type="component" value="Unassembled WGS sequence"/>
</dbReference>
<evidence type="ECO:0000256" key="6">
    <source>
        <dbReference type="SAM" id="MobiDB-lite"/>
    </source>
</evidence>
<feature type="compositionally biased region" description="Polar residues" evidence="6">
    <location>
        <begin position="340"/>
        <end position="364"/>
    </location>
</feature>
<sequence length="402" mass="44877">MATNFVAEAFSYLAIAIVFIFLRLCFQYKKGGGFKGMGLDDLFMVAALLFYVAETVAAYVIAVYFLGFANNNITPEDRANLKPDSREWRLRVYGSKGHVIGWFTYTGVMWCLKACWIIYYARLTEGVDGMLVRIRLGYALIGGTYLASICMILFKCWPLHRQWQIYPDPGNNCQPGFSKLQVSFVMVLNTLTDLYLMAIPLPVIYKSRLNTGRKVFLIVLFSGGFLTMAFGILRCVTLVGATEPSESGQWSVRETFVAVMVSNAPHVVPLVKIWVNKLRGYGTNSSKSNNTPGSYQLESTRKSRSKKFNHPLSIPNETAWHSDEAIMTIQDGKPVGENGSAITSESQPGSNDNSVNGETKTTIATKPHRGWSVDKDRSPNVRRDHIVVQTEWRGKRGGTAID</sequence>
<gene>
    <name evidence="9" type="ORF">VTK73DRAFT_5264</name>
</gene>
<feature type="transmembrane region" description="Helical" evidence="7">
    <location>
        <begin position="215"/>
        <end position="233"/>
    </location>
</feature>
<dbReference type="EMBL" id="JAZHXJ010000297">
    <property type="protein sequence ID" value="KAL1865420.1"/>
    <property type="molecule type" value="Genomic_DNA"/>
</dbReference>
<keyword evidence="3 7" id="KW-1133">Transmembrane helix</keyword>
<evidence type="ECO:0000313" key="10">
    <source>
        <dbReference type="Proteomes" id="UP001586593"/>
    </source>
</evidence>